<evidence type="ECO:0000256" key="7">
    <source>
        <dbReference type="ARBA" id="ARBA00023306"/>
    </source>
</evidence>
<keyword evidence="3 9" id="KW-0132">Cell division</keyword>
<dbReference type="Proteomes" id="UP000189733">
    <property type="component" value="Unassembled WGS sequence"/>
</dbReference>
<dbReference type="PANTHER" id="PTHR35851:SF1">
    <property type="entry name" value="CELL DIVISION PROTEIN FTSQ"/>
    <property type="match status" value="1"/>
</dbReference>
<evidence type="ECO:0000313" key="9">
    <source>
        <dbReference type="EMBL" id="SKA69655.1"/>
    </source>
</evidence>
<evidence type="ECO:0000259" key="8">
    <source>
        <dbReference type="PROSITE" id="PS51779"/>
    </source>
</evidence>
<reference evidence="9 10" key="1">
    <citation type="submission" date="2017-02" db="EMBL/GenBank/DDBJ databases">
        <authorList>
            <person name="Peterson S.W."/>
        </authorList>
    </citation>
    <scope>NUCLEOTIDE SEQUENCE [LARGE SCALE GENOMIC DNA]</scope>
    <source>
        <strain evidence="9 10">DSM 18034</strain>
    </source>
</reference>
<comment type="subcellular location">
    <subcellularLocation>
        <location evidence="1">Membrane</location>
    </subcellularLocation>
</comment>
<evidence type="ECO:0000256" key="5">
    <source>
        <dbReference type="ARBA" id="ARBA00022989"/>
    </source>
</evidence>
<name>A0A1T4VXU5_9BACT</name>
<evidence type="ECO:0000256" key="3">
    <source>
        <dbReference type="ARBA" id="ARBA00022618"/>
    </source>
</evidence>
<keyword evidence="6" id="KW-0472">Membrane</keyword>
<keyword evidence="10" id="KW-1185">Reference proteome</keyword>
<evidence type="ECO:0000256" key="1">
    <source>
        <dbReference type="ARBA" id="ARBA00004370"/>
    </source>
</evidence>
<keyword evidence="5" id="KW-1133">Transmembrane helix</keyword>
<dbReference type="GO" id="GO:0016020">
    <property type="term" value="C:membrane"/>
    <property type="evidence" value="ECO:0007669"/>
    <property type="project" value="UniProtKB-SubCell"/>
</dbReference>
<evidence type="ECO:0000256" key="4">
    <source>
        <dbReference type="ARBA" id="ARBA00022692"/>
    </source>
</evidence>
<dbReference type="AlphaFoldDB" id="A0A1T4VXU5"/>
<organism evidence="9 10">
    <name type="scientific">Desulfobaculum bizertense DSM 18034</name>
    <dbReference type="NCBI Taxonomy" id="1121442"/>
    <lineage>
        <taxon>Bacteria</taxon>
        <taxon>Pseudomonadati</taxon>
        <taxon>Thermodesulfobacteriota</taxon>
        <taxon>Desulfovibrionia</taxon>
        <taxon>Desulfovibrionales</taxon>
        <taxon>Desulfovibrionaceae</taxon>
        <taxon>Desulfobaculum</taxon>
    </lineage>
</organism>
<evidence type="ECO:0000313" key="10">
    <source>
        <dbReference type="Proteomes" id="UP000189733"/>
    </source>
</evidence>
<dbReference type="InterPro" id="IPR026579">
    <property type="entry name" value="FtsQ"/>
</dbReference>
<dbReference type="InterPro" id="IPR034746">
    <property type="entry name" value="POTRA"/>
</dbReference>
<dbReference type="EMBL" id="FUYA01000003">
    <property type="protein sequence ID" value="SKA69655.1"/>
    <property type="molecule type" value="Genomic_DNA"/>
</dbReference>
<feature type="domain" description="POTRA" evidence="8">
    <location>
        <begin position="64"/>
        <end position="132"/>
    </location>
</feature>
<dbReference type="STRING" id="1121442.SAMN02745702_01182"/>
<accession>A0A1T4VXU5</accession>
<dbReference type="GO" id="GO:0090529">
    <property type="term" value="P:cell septum assembly"/>
    <property type="evidence" value="ECO:0007669"/>
    <property type="project" value="InterPro"/>
</dbReference>
<keyword evidence="2" id="KW-1003">Cell membrane</keyword>
<gene>
    <name evidence="9" type="ORF">SAMN02745702_01182</name>
</gene>
<dbReference type="InterPro" id="IPR013685">
    <property type="entry name" value="POTRA_FtsQ_type"/>
</dbReference>
<dbReference type="Pfam" id="PF08478">
    <property type="entry name" value="POTRA_1"/>
    <property type="match status" value="1"/>
</dbReference>
<keyword evidence="7" id="KW-0131">Cell cycle</keyword>
<evidence type="ECO:0000256" key="2">
    <source>
        <dbReference type="ARBA" id="ARBA00022475"/>
    </source>
</evidence>
<protein>
    <submittedName>
        <fullName evidence="9">Cell division protein FtsQ</fullName>
    </submittedName>
</protein>
<proteinExistence type="predicted"/>
<sequence>MTGRRSVRRSRYRSNSARKSRSVRIRPGKALVWLFFAVLGTAFVVTASVAFLVGFRWLTTSETLALKSIEVQGISHLSSREVARIAGVQLGDNVLNLKIADMEERLSQNPWTDVVRVRRIPPGDLRISIQERVPYYWILKKNELFYADVFGKTIDRVTAQRILPLPLLEYDRGGKDLVPELPELLSQLWLGQTQLRPGDAALVQVSRRFIQLTFERPALRLVLERRDWKQNMHKLRLVWADLVRRGESTQVKGIRIVGGKVFVRA</sequence>
<dbReference type="Gene3D" id="3.10.20.310">
    <property type="entry name" value="membrane protein fhac"/>
    <property type="match status" value="1"/>
</dbReference>
<keyword evidence="4" id="KW-0812">Transmembrane</keyword>
<dbReference type="PANTHER" id="PTHR35851">
    <property type="entry name" value="CELL DIVISION PROTEIN FTSQ"/>
    <property type="match status" value="1"/>
</dbReference>
<evidence type="ECO:0000256" key="6">
    <source>
        <dbReference type="ARBA" id="ARBA00023136"/>
    </source>
</evidence>
<dbReference type="PROSITE" id="PS51779">
    <property type="entry name" value="POTRA"/>
    <property type="match status" value="1"/>
</dbReference>